<dbReference type="PANTHER" id="PTHR34322:SF2">
    <property type="entry name" value="TRANSPOSASE IS200-LIKE DOMAIN-CONTAINING PROTEIN"/>
    <property type="match status" value="1"/>
</dbReference>
<feature type="domain" description="Transposase IS200-like" evidence="1">
    <location>
        <begin position="9"/>
        <end position="124"/>
    </location>
</feature>
<dbReference type="Pfam" id="PF01797">
    <property type="entry name" value="Y1_Tnp"/>
    <property type="match status" value="1"/>
</dbReference>
<dbReference type="PATRIC" id="fig|626887.3.peg.2960"/>
<gene>
    <name evidence="2" type="ORF">J057_14835</name>
</gene>
<dbReference type="GO" id="GO:0006313">
    <property type="term" value="P:DNA transposition"/>
    <property type="evidence" value="ECO:0007669"/>
    <property type="project" value="InterPro"/>
</dbReference>
<dbReference type="OrthoDB" id="9814067at2"/>
<dbReference type="RefSeq" id="WP_004580917.1">
    <property type="nucleotide sequence ID" value="NZ_AP028878.1"/>
</dbReference>
<dbReference type="InterPro" id="IPR036515">
    <property type="entry name" value="Transposase_17_sf"/>
</dbReference>
<dbReference type="eggNOG" id="COG1943">
    <property type="taxonomic scope" value="Bacteria"/>
</dbReference>
<evidence type="ECO:0000313" key="2">
    <source>
        <dbReference type="EMBL" id="ENO12687.1"/>
    </source>
</evidence>
<accession>N6WNT7</accession>
<evidence type="ECO:0000313" key="3">
    <source>
        <dbReference type="Proteomes" id="UP000013165"/>
    </source>
</evidence>
<protein>
    <submittedName>
        <fullName evidence="2">Transposase</fullName>
    </submittedName>
</protein>
<dbReference type="STRING" id="626887.J057_14835"/>
<organism evidence="2 3">
    <name type="scientific">Marinobacter nanhaiticus D15-8W</name>
    <dbReference type="NCBI Taxonomy" id="626887"/>
    <lineage>
        <taxon>Bacteria</taxon>
        <taxon>Pseudomonadati</taxon>
        <taxon>Pseudomonadota</taxon>
        <taxon>Gammaproteobacteria</taxon>
        <taxon>Pseudomonadales</taxon>
        <taxon>Marinobacteraceae</taxon>
        <taxon>Marinobacter</taxon>
    </lineage>
</organism>
<proteinExistence type="predicted"/>
<dbReference type="GO" id="GO:0004803">
    <property type="term" value="F:transposase activity"/>
    <property type="evidence" value="ECO:0007669"/>
    <property type="project" value="InterPro"/>
</dbReference>
<sequence>MPRKTRMYLPDIPVHVVQRGHNRDACFFAEEDFRYYRQVLGEGMKRYGARLHAYCLMTNHVHLLITPDEIDSISRLMQHVGRQYVQYVNKTYRRSGTLWEGRHKGSLVDAENYLLSCYRYIELNPVTACMVERPEEYPWSSFRFNALAEPDTLISPHPLFESLAKDRFERGSVYRDLFRSHLPEKTRSDIAASVSASRILGSGRFKEQVEAALGRKAGQIGRGRPANCS</sequence>
<dbReference type="SUPFAM" id="SSF143422">
    <property type="entry name" value="Transposase IS200-like"/>
    <property type="match status" value="1"/>
</dbReference>
<dbReference type="AlphaFoldDB" id="N6WNT7"/>
<dbReference type="PANTHER" id="PTHR34322">
    <property type="entry name" value="TRANSPOSASE, Y1_TNP DOMAIN-CONTAINING"/>
    <property type="match status" value="1"/>
</dbReference>
<name>N6WNT7_9GAMM</name>
<dbReference type="SMART" id="SM01321">
    <property type="entry name" value="Y1_Tnp"/>
    <property type="match status" value="1"/>
</dbReference>
<dbReference type="Proteomes" id="UP000013165">
    <property type="component" value="Unassembled WGS sequence"/>
</dbReference>
<comment type="caution">
    <text evidence="2">The sequence shown here is derived from an EMBL/GenBank/DDBJ whole genome shotgun (WGS) entry which is preliminary data.</text>
</comment>
<dbReference type="EMBL" id="APLQ01000014">
    <property type="protein sequence ID" value="ENO12687.1"/>
    <property type="molecule type" value="Genomic_DNA"/>
</dbReference>
<evidence type="ECO:0000259" key="1">
    <source>
        <dbReference type="SMART" id="SM01321"/>
    </source>
</evidence>
<dbReference type="HOGENOM" id="CLU_068226_1_2_6"/>
<dbReference type="InterPro" id="IPR002686">
    <property type="entry name" value="Transposase_17"/>
</dbReference>
<keyword evidence="3" id="KW-1185">Reference proteome</keyword>
<dbReference type="Gene3D" id="3.30.70.1290">
    <property type="entry name" value="Transposase IS200-like"/>
    <property type="match status" value="1"/>
</dbReference>
<reference evidence="2 3" key="1">
    <citation type="journal article" date="2013" name="Genome Announc.">
        <title>Genome Sequence of the Polycyclic Aromatic Hydrocarbon-Degrading Bacterium Strain Marinobacter nanhaiticus D15-8WT.</title>
        <authorList>
            <person name="Cui Z."/>
            <person name="Gao W."/>
            <person name="Li Q."/>
            <person name="Xu G."/>
            <person name="Zheng L."/>
        </authorList>
    </citation>
    <scope>NUCLEOTIDE SEQUENCE [LARGE SCALE GENOMIC DNA]</scope>
    <source>
        <strain evidence="2 3">D15-8W</strain>
    </source>
</reference>
<dbReference type="GO" id="GO:0003677">
    <property type="term" value="F:DNA binding"/>
    <property type="evidence" value="ECO:0007669"/>
    <property type="project" value="InterPro"/>
</dbReference>